<accession>A0A837G8P2</accession>
<protein>
    <submittedName>
        <fullName evidence="1">Uncharacterized protein</fullName>
    </submittedName>
</protein>
<comment type="caution">
    <text evidence="1">The sequence shown here is derived from an EMBL/GenBank/DDBJ whole genome shotgun (WGS) entry which is preliminary data.</text>
</comment>
<dbReference type="RefSeq" id="WP_045985690.1">
    <property type="nucleotide sequence ID" value="NZ_CP063052.1"/>
</dbReference>
<dbReference type="AlphaFoldDB" id="A0A837G8P2"/>
<evidence type="ECO:0000313" key="1">
    <source>
        <dbReference type="EMBL" id="KJY73915.1"/>
    </source>
</evidence>
<sequence>MKLTHQLGLCLLVSAQVVAAPSDKLIEQYNQAAQGDEEKVESVYEQLQGQIEKQGGDALTLVYLGSTQTLMGRDAFLPWNKMKYVEQGLGTIAKGLDMLSDDTTPVPLQEIRQGLPESLLARAVAAATYTSLPDMFNHFERGYELYSGLLSEQAFTSQSFDAIAWVYIYAIQAAIRAEDSLQAQKWAQEMSTLNAQHPMTLQAIAMANSA</sequence>
<proteinExistence type="predicted"/>
<organism evidence="1">
    <name type="scientific">Vibrio coralliilyticus</name>
    <dbReference type="NCBI Taxonomy" id="190893"/>
    <lineage>
        <taxon>Bacteria</taxon>
        <taxon>Pseudomonadati</taxon>
        <taxon>Pseudomonadota</taxon>
        <taxon>Gammaproteobacteria</taxon>
        <taxon>Vibrionales</taxon>
        <taxon>Vibrionaceae</taxon>
        <taxon>Vibrio</taxon>
    </lineage>
</organism>
<name>A0A837G8P2_9VIBR</name>
<reference evidence="1" key="1">
    <citation type="journal article" date="2015" name="BMC Genomics">
        <title>Genome mining reveals unlocked bioactive potential of marine Gram-negative bacteria.</title>
        <authorList>
            <person name="Machado H."/>
            <person name="Sonnenschein E.C."/>
            <person name="Melchiorsen J."/>
            <person name="Gram L."/>
        </authorList>
    </citation>
    <scope>NUCLEOTIDE SEQUENCE</scope>
    <source>
        <strain evidence="1">S2052</strain>
    </source>
</reference>
<dbReference type="EMBL" id="JXXR01000010">
    <property type="protein sequence ID" value="KJY73915.1"/>
    <property type="molecule type" value="Genomic_DNA"/>
</dbReference>
<gene>
    <name evidence="1" type="ORF">TW71_09390</name>
</gene>